<dbReference type="Pfam" id="PF01408">
    <property type="entry name" value="GFO_IDH_MocA"/>
    <property type="match status" value="1"/>
</dbReference>
<name>A0A6B0YMA4_9CHLR</name>
<dbReference type="InterPro" id="IPR036291">
    <property type="entry name" value="NAD(P)-bd_dom_sf"/>
</dbReference>
<sequence length="417" mass="45749">MQEHKISMLGTGLIGMFYTMSLNGGRGRDRVQLVYSRTEERARAFAEEWGIPAWTTDLTEACTSDDIDTVVIGLPNHIHEECVDLAAGAGKAILCTKPLGRTAEEAKRMMDKVESTGVFGGYLEDLCYTPKTLKAIASVEEGALGHVTWACSRETHPGPHSDWFWDLEQAGGGAIVDLGCHCIEIVRSFIGKDIRPVEVMCWADTLVHPIDAEDNGIALIRFENGAIGQFEVSWSFRGGMDLRDEVAGTEGTIWLNHFLRTGYEMYTSGAGAGYVAEKAESESGWLFPVGDEVVELGYNDMFDDMFNALDQGTEPRETFYDGYIVNAVIDACYRSASSRQWEAVELEVWRGREDVPLIRDSRGQQAAADAGPDPAEALAAAAGLTILKQERMPGGQVKVIMKNEETGEISQEIIENA</sequence>
<dbReference type="Pfam" id="PF22725">
    <property type="entry name" value="GFO_IDH_MocA_C3"/>
    <property type="match status" value="1"/>
</dbReference>
<dbReference type="InterPro" id="IPR000683">
    <property type="entry name" value="Gfo/Idh/MocA-like_OxRdtase_N"/>
</dbReference>
<feature type="domain" description="Gfo/Idh/MocA-like oxidoreductase N-terminal" evidence="2">
    <location>
        <begin position="5"/>
        <end position="118"/>
    </location>
</feature>
<dbReference type="EMBL" id="VXRG01000021">
    <property type="protein sequence ID" value="MXY92163.1"/>
    <property type="molecule type" value="Genomic_DNA"/>
</dbReference>
<comment type="caution">
    <text evidence="4">The sequence shown here is derived from an EMBL/GenBank/DDBJ whole genome shotgun (WGS) entry which is preliminary data.</text>
</comment>
<evidence type="ECO:0000256" key="1">
    <source>
        <dbReference type="ARBA" id="ARBA00023002"/>
    </source>
</evidence>
<keyword evidence="1" id="KW-0560">Oxidoreductase</keyword>
<dbReference type="GO" id="GO:0000166">
    <property type="term" value="F:nucleotide binding"/>
    <property type="evidence" value="ECO:0007669"/>
    <property type="project" value="InterPro"/>
</dbReference>
<dbReference type="SUPFAM" id="SSF55347">
    <property type="entry name" value="Glyceraldehyde-3-phosphate dehydrogenase-like, C-terminal domain"/>
    <property type="match status" value="1"/>
</dbReference>
<feature type="domain" description="GFO/IDH/MocA-like oxidoreductase" evidence="3">
    <location>
        <begin position="134"/>
        <end position="253"/>
    </location>
</feature>
<dbReference type="Gene3D" id="3.40.50.720">
    <property type="entry name" value="NAD(P)-binding Rossmann-like Domain"/>
    <property type="match status" value="1"/>
</dbReference>
<evidence type="ECO:0000313" key="4">
    <source>
        <dbReference type="EMBL" id="MXY92163.1"/>
    </source>
</evidence>
<evidence type="ECO:0000259" key="2">
    <source>
        <dbReference type="Pfam" id="PF01408"/>
    </source>
</evidence>
<dbReference type="InterPro" id="IPR055170">
    <property type="entry name" value="GFO_IDH_MocA-like_dom"/>
</dbReference>
<dbReference type="SUPFAM" id="SSF51735">
    <property type="entry name" value="NAD(P)-binding Rossmann-fold domains"/>
    <property type="match status" value="1"/>
</dbReference>
<dbReference type="Gene3D" id="3.30.360.10">
    <property type="entry name" value="Dihydrodipicolinate Reductase, domain 2"/>
    <property type="match status" value="1"/>
</dbReference>
<dbReference type="PANTHER" id="PTHR43818:SF11">
    <property type="entry name" value="BCDNA.GH03377"/>
    <property type="match status" value="1"/>
</dbReference>
<evidence type="ECO:0000259" key="3">
    <source>
        <dbReference type="Pfam" id="PF22725"/>
    </source>
</evidence>
<protein>
    <submittedName>
        <fullName evidence="4">Gfo/Idh/MocA family oxidoreductase</fullName>
    </submittedName>
</protein>
<accession>A0A6B0YMA4</accession>
<dbReference type="AlphaFoldDB" id="A0A6B0YMA4"/>
<organism evidence="4">
    <name type="scientific">Caldilineaceae bacterium SB0664_bin_27</name>
    <dbReference type="NCBI Taxonomy" id="2605260"/>
    <lineage>
        <taxon>Bacteria</taxon>
        <taxon>Bacillati</taxon>
        <taxon>Chloroflexota</taxon>
        <taxon>Caldilineae</taxon>
        <taxon>Caldilineales</taxon>
        <taxon>Caldilineaceae</taxon>
    </lineage>
</organism>
<proteinExistence type="predicted"/>
<dbReference type="PANTHER" id="PTHR43818">
    <property type="entry name" value="BCDNA.GH03377"/>
    <property type="match status" value="1"/>
</dbReference>
<dbReference type="InterPro" id="IPR050463">
    <property type="entry name" value="Gfo/Idh/MocA_oxidrdct_glycsds"/>
</dbReference>
<dbReference type="GO" id="GO:0016491">
    <property type="term" value="F:oxidoreductase activity"/>
    <property type="evidence" value="ECO:0007669"/>
    <property type="project" value="UniProtKB-KW"/>
</dbReference>
<gene>
    <name evidence="4" type="ORF">F4Y42_01810</name>
</gene>
<reference evidence="4" key="1">
    <citation type="submission" date="2019-09" db="EMBL/GenBank/DDBJ databases">
        <title>Characterisation of the sponge microbiome using genome-centric metagenomics.</title>
        <authorList>
            <person name="Engelberts J.P."/>
            <person name="Robbins S.J."/>
            <person name="De Goeij J.M."/>
            <person name="Aranda M."/>
            <person name="Bell S.C."/>
            <person name="Webster N.S."/>
        </authorList>
    </citation>
    <scope>NUCLEOTIDE SEQUENCE</scope>
    <source>
        <strain evidence="4">SB0664_bin_27</strain>
    </source>
</reference>